<comment type="subcellular location">
    <subcellularLocation>
        <location evidence="1">Membrane</location>
    </subcellularLocation>
</comment>
<feature type="transmembrane region" description="Helical" evidence="5">
    <location>
        <begin position="106"/>
        <end position="124"/>
    </location>
</feature>
<evidence type="ECO:0000256" key="4">
    <source>
        <dbReference type="ARBA" id="ARBA00023136"/>
    </source>
</evidence>
<feature type="transmembrane region" description="Helical" evidence="5">
    <location>
        <begin position="163"/>
        <end position="182"/>
    </location>
</feature>
<evidence type="ECO:0000256" key="5">
    <source>
        <dbReference type="SAM" id="Phobius"/>
    </source>
</evidence>
<dbReference type="AlphaFoldDB" id="A0A482W4E8"/>
<dbReference type="InterPro" id="IPR050549">
    <property type="entry name" value="MFS_Trehalose_Transporter"/>
</dbReference>
<reference evidence="6 7" key="1">
    <citation type="submission" date="2017-03" db="EMBL/GenBank/DDBJ databases">
        <title>Genome of the blue death feigning beetle - Asbolus verrucosus.</title>
        <authorList>
            <person name="Rider S.D."/>
        </authorList>
    </citation>
    <scope>NUCLEOTIDE SEQUENCE [LARGE SCALE GENOMIC DNA]</scope>
    <source>
        <strain evidence="6">Butters</strain>
        <tissue evidence="6">Head and leg muscle</tissue>
    </source>
</reference>
<keyword evidence="4 5" id="KW-0472">Membrane</keyword>
<keyword evidence="2 5" id="KW-0812">Transmembrane</keyword>
<dbReference type="SUPFAM" id="SSF103473">
    <property type="entry name" value="MFS general substrate transporter"/>
    <property type="match status" value="1"/>
</dbReference>
<comment type="caution">
    <text evidence="6">The sequence shown here is derived from an EMBL/GenBank/DDBJ whole genome shotgun (WGS) entry which is preliminary data.</text>
</comment>
<feature type="transmembrane region" description="Helical" evidence="5">
    <location>
        <begin position="311"/>
        <end position="330"/>
    </location>
</feature>
<dbReference type="PANTHER" id="PTHR48021:SF1">
    <property type="entry name" value="GH07001P-RELATED"/>
    <property type="match status" value="1"/>
</dbReference>
<feature type="transmembrane region" description="Helical" evidence="5">
    <location>
        <begin position="76"/>
        <end position="97"/>
    </location>
</feature>
<feature type="transmembrane region" description="Helical" evidence="5">
    <location>
        <begin position="188"/>
        <end position="208"/>
    </location>
</feature>
<evidence type="ECO:0000256" key="1">
    <source>
        <dbReference type="ARBA" id="ARBA00004370"/>
    </source>
</evidence>
<gene>
    <name evidence="6" type="ORF">BDFB_005826</name>
</gene>
<sequence>MSEDAETTSQGSPYSMTEELLKARLNKADYGRISTQLYAGLLACMSSISFGTALGWSVPVTHQLITGRQGLGTKNFALLVSMVPLGCSFGITVSSLLMKQLGPKKALVTIAPFYILTWWLMLLPNINLQLAGRFFLGFLGIIYSICGESLLQQTVHYAIKRYVSVFYNCSMLMGVWICNVWGTHVSQFLFTVFCASIPIVHFILIEVAPESPVFLYATSHVAAAKSLAWYRGKGNFYEEMALIKKDWDAVRQDSDAYRYMLFSKVVFKGLLIVVGVTFFQVCSGYFIFLFYNIHVWTNGKIITCRQTDSTIISTLFVLSKLFWGAFHSVFTPKVRWLLIASCLMTAIQLSLLSIYLLLDSHHIVSVYWLPFLILAVFLFCYDMGLNFYPKILIFEYMPFQMFRRAYSLVQSLFWLFTFFNVFTFAMMRIILPSYSTFFILAGLSYVGTLFCYYFVIDPKGKSLIQVQLELGGNPIGKRGALYNQTKIIV</sequence>
<proteinExistence type="predicted"/>
<evidence type="ECO:0000256" key="3">
    <source>
        <dbReference type="ARBA" id="ARBA00022989"/>
    </source>
</evidence>
<evidence type="ECO:0000256" key="2">
    <source>
        <dbReference type="ARBA" id="ARBA00022692"/>
    </source>
</evidence>
<feature type="transmembrane region" description="Helical" evidence="5">
    <location>
        <begin position="265"/>
        <end position="291"/>
    </location>
</feature>
<feature type="transmembrane region" description="Helical" evidence="5">
    <location>
        <begin position="405"/>
        <end position="431"/>
    </location>
</feature>
<name>A0A482W4E8_ASBVE</name>
<feature type="transmembrane region" description="Helical" evidence="5">
    <location>
        <begin position="437"/>
        <end position="455"/>
    </location>
</feature>
<dbReference type="PANTHER" id="PTHR48021">
    <property type="match status" value="1"/>
</dbReference>
<dbReference type="InterPro" id="IPR005828">
    <property type="entry name" value="MFS_sugar_transport-like"/>
</dbReference>
<feature type="transmembrane region" description="Helical" evidence="5">
    <location>
        <begin position="364"/>
        <end position="384"/>
    </location>
</feature>
<keyword evidence="6" id="KW-0813">Transport</keyword>
<evidence type="ECO:0000313" key="6">
    <source>
        <dbReference type="EMBL" id="RZC39418.1"/>
    </source>
</evidence>
<dbReference type="Proteomes" id="UP000292052">
    <property type="component" value="Unassembled WGS sequence"/>
</dbReference>
<feature type="transmembrane region" description="Helical" evidence="5">
    <location>
        <begin position="37"/>
        <end position="56"/>
    </location>
</feature>
<dbReference type="GO" id="GO:0022857">
    <property type="term" value="F:transmembrane transporter activity"/>
    <property type="evidence" value="ECO:0007669"/>
    <property type="project" value="InterPro"/>
</dbReference>
<keyword evidence="6" id="KW-0762">Sugar transport</keyword>
<feature type="transmembrane region" description="Helical" evidence="5">
    <location>
        <begin position="337"/>
        <end position="358"/>
    </location>
</feature>
<keyword evidence="7" id="KW-1185">Reference proteome</keyword>
<keyword evidence="3 5" id="KW-1133">Transmembrane helix</keyword>
<dbReference type="GO" id="GO:0016020">
    <property type="term" value="C:membrane"/>
    <property type="evidence" value="ECO:0007669"/>
    <property type="project" value="UniProtKB-SubCell"/>
</dbReference>
<organism evidence="6 7">
    <name type="scientific">Asbolus verrucosus</name>
    <name type="common">Desert ironclad beetle</name>
    <dbReference type="NCBI Taxonomy" id="1661398"/>
    <lineage>
        <taxon>Eukaryota</taxon>
        <taxon>Metazoa</taxon>
        <taxon>Ecdysozoa</taxon>
        <taxon>Arthropoda</taxon>
        <taxon>Hexapoda</taxon>
        <taxon>Insecta</taxon>
        <taxon>Pterygota</taxon>
        <taxon>Neoptera</taxon>
        <taxon>Endopterygota</taxon>
        <taxon>Coleoptera</taxon>
        <taxon>Polyphaga</taxon>
        <taxon>Cucujiformia</taxon>
        <taxon>Tenebrionidae</taxon>
        <taxon>Pimeliinae</taxon>
        <taxon>Asbolus</taxon>
    </lineage>
</organism>
<dbReference type="InterPro" id="IPR036259">
    <property type="entry name" value="MFS_trans_sf"/>
</dbReference>
<dbReference type="EMBL" id="QDEB01034716">
    <property type="protein sequence ID" value="RZC39418.1"/>
    <property type="molecule type" value="Genomic_DNA"/>
</dbReference>
<dbReference type="Pfam" id="PF00083">
    <property type="entry name" value="Sugar_tr"/>
    <property type="match status" value="1"/>
</dbReference>
<accession>A0A482W4E8</accession>
<dbReference type="OrthoDB" id="6730379at2759"/>
<evidence type="ECO:0000313" key="7">
    <source>
        <dbReference type="Proteomes" id="UP000292052"/>
    </source>
</evidence>
<dbReference type="Gene3D" id="1.20.1250.20">
    <property type="entry name" value="MFS general substrate transporter like domains"/>
    <property type="match status" value="1"/>
</dbReference>
<feature type="transmembrane region" description="Helical" evidence="5">
    <location>
        <begin position="130"/>
        <end position="151"/>
    </location>
</feature>
<protein>
    <submittedName>
        <fullName evidence="6">Plastidic glucose transporter 3</fullName>
    </submittedName>
</protein>